<evidence type="ECO:0000313" key="3">
    <source>
        <dbReference type="Proteomes" id="UP000615760"/>
    </source>
</evidence>
<gene>
    <name evidence="2" type="ORF">GCM10007424_03490</name>
</gene>
<feature type="transmembrane region" description="Helical" evidence="1">
    <location>
        <begin position="6"/>
        <end position="27"/>
    </location>
</feature>
<organism evidence="2 3">
    <name type="scientific">Flavobacterium suaedae</name>
    <dbReference type="NCBI Taxonomy" id="1767027"/>
    <lineage>
        <taxon>Bacteria</taxon>
        <taxon>Pseudomonadati</taxon>
        <taxon>Bacteroidota</taxon>
        <taxon>Flavobacteriia</taxon>
        <taxon>Flavobacteriales</taxon>
        <taxon>Flavobacteriaceae</taxon>
        <taxon>Flavobacterium</taxon>
    </lineage>
</organism>
<feature type="transmembrane region" description="Helical" evidence="1">
    <location>
        <begin position="47"/>
        <end position="62"/>
    </location>
</feature>
<protein>
    <submittedName>
        <fullName evidence="2">Uncharacterized protein</fullName>
    </submittedName>
</protein>
<dbReference type="EMBL" id="BMJE01000001">
    <property type="protein sequence ID" value="GGB66804.1"/>
    <property type="molecule type" value="Genomic_DNA"/>
</dbReference>
<keyword evidence="1" id="KW-0812">Transmembrane</keyword>
<keyword evidence="1" id="KW-1133">Transmembrane helix</keyword>
<evidence type="ECO:0000256" key="1">
    <source>
        <dbReference type="SAM" id="Phobius"/>
    </source>
</evidence>
<keyword evidence="1" id="KW-0472">Membrane</keyword>
<keyword evidence="3" id="KW-1185">Reference proteome</keyword>
<comment type="caution">
    <text evidence="2">The sequence shown here is derived from an EMBL/GenBank/DDBJ whole genome shotgun (WGS) entry which is preliminary data.</text>
</comment>
<evidence type="ECO:0000313" key="2">
    <source>
        <dbReference type="EMBL" id="GGB66804.1"/>
    </source>
</evidence>
<dbReference type="RefSeq" id="WP_188619501.1">
    <property type="nucleotide sequence ID" value="NZ_BMJE01000001.1"/>
</dbReference>
<name>A0ABQ1JI01_9FLAO</name>
<dbReference type="Proteomes" id="UP000615760">
    <property type="component" value="Unassembled WGS sequence"/>
</dbReference>
<sequence>MAGSDFVIEVITEVILPYPGAFIRWLFLGRKRTFKSILKEANSKNEYVTLAFVMASLLIFLII</sequence>
<proteinExistence type="predicted"/>
<accession>A0ABQ1JI01</accession>
<reference evidence="3" key="1">
    <citation type="journal article" date="2019" name="Int. J. Syst. Evol. Microbiol.">
        <title>The Global Catalogue of Microorganisms (GCM) 10K type strain sequencing project: providing services to taxonomists for standard genome sequencing and annotation.</title>
        <authorList>
            <consortium name="The Broad Institute Genomics Platform"/>
            <consortium name="The Broad Institute Genome Sequencing Center for Infectious Disease"/>
            <person name="Wu L."/>
            <person name="Ma J."/>
        </authorList>
    </citation>
    <scope>NUCLEOTIDE SEQUENCE [LARGE SCALE GENOMIC DNA]</scope>
    <source>
        <strain evidence="3">CGMCC 1.15461</strain>
    </source>
</reference>